<dbReference type="InParanoid" id="A0A7J8GKW8"/>
<feature type="region of interest" description="Disordered" evidence="1">
    <location>
        <begin position="41"/>
        <end position="65"/>
    </location>
</feature>
<evidence type="ECO:0000313" key="2">
    <source>
        <dbReference type="EMBL" id="KAF6460577.1"/>
    </source>
</evidence>
<evidence type="ECO:0000313" key="3">
    <source>
        <dbReference type="Proteomes" id="UP000550707"/>
    </source>
</evidence>
<name>A0A7J8GKW8_MOLMO</name>
<proteinExistence type="predicted"/>
<feature type="compositionally biased region" description="Basic and acidic residues" evidence="1">
    <location>
        <begin position="45"/>
        <end position="57"/>
    </location>
</feature>
<evidence type="ECO:0000256" key="1">
    <source>
        <dbReference type="SAM" id="MobiDB-lite"/>
    </source>
</evidence>
<protein>
    <submittedName>
        <fullName evidence="2">Uncharacterized protein</fullName>
    </submittedName>
</protein>
<keyword evidence="3" id="KW-1185">Reference proteome</keyword>
<reference evidence="2 3" key="1">
    <citation type="journal article" date="2020" name="Nature">
        <title>Six reference-quality genomes reveal evolution of bat adaptations.</title>
        <authorList>
            <person name="Jebb D."/>
            <person name="Huang Z."/>
            <person name="Pippel M."/>
            <person name="Hughes G.M."/>
            <person name="Lavrichenko K."/>
            <person name="Devanna P."/>
            <person name="Winkler S."/>
            <person name="Jermiin L.S."/>
            <person name="Skirmuntt E.C."/>
            <person name="Katzourakis A."/>
            <person name="Burkitt-Gray L."/>
            <person name="Ray D.A."/>
            <person name="Sullivan K.A.M."/>
            <person name="Roscito J.G."/>
            <person name="Kirilenko B.M."/>
            <person name="Davalos L.M."/>
            <person name="Corthals A.P."/>
            <person name="Power M.L."/>
            <person name="Jones G."/>
            <person name="Ransome R.D."/>
            <person name="Dechmann D.K.N."/>
            <person name="Locatelli A.G."/>
            <person name="Puechmaille S.J."/>
            <person name="Fedrigo O."/>
            <person name="Jarvis E.D."/>
            <person name="Hiller M."/>
            <person name="Vernes S.C."/>
            <person name="Myers E.W."/>
            <person name="Teeling E.C."/>
        </authorList>
    </citation>
    <scope>NUCLEOTIDE SEQUENCE [LARGE SCALE GENOMIC DNA]</scope>
    <source>
        <strain evidence="2">MMolMol1</strain>
        <tissue evidence="2">Muscle</tissue>
    </source>
</reference>
<comment type="caution">
    <text evidence="2">The sequence shown here is derived from an EMBL/GenBank/DDBJ whole genome shotgun (WGS) entry which is preliminary data.</text>
</comment>
<gene>
    <name evidence="2" type="ORF">HJG59_011489</name>
</gene>
<dbReference type="AlphaFoldDB" id="A0A7J8GKW8"/>
<accession>A0A7J8GKW8</accession>
<sequence>MTDGEPTPGPPAHQLCGSNGKFSRLERLGLSGSFCSRNSSLYREPSLERSGKEPRSDGRRRRRPTTRAQCFLGKNCPEGCSRLSSKECLRGLPKRRRVFVAVRNTRTVADIYKKCQSAERKPWGHRAAPICPW</sequence>
<dbReference type="Proteomes" id="UP000550707">
    <property type="component" value="Unassembled WGS sequence"/>
</dbReference>
<organism evidence="2 3">
    <name type="scientific">Molossus molossus</name>
    <name type="common">Pallas' mastiff bat</name>
    <name type="synonym">Vespertilio molossus</name>
    <dbReference type="NCBI Taxonomy" id="27622"/>
    <lineage>
        <taxon>Eukaryota</taxon>
        <taxon>Metazoa</taxon>
        <taxon>Chordata</taxon>
        <taxon>Craniata</taxon>
        <taxon>Vertebrata</taxon>
        <taxon>Euteleostomi</taxon>
        <taxon>Mammalia</taxon>
        <taxon>Eutheria</taxon>
        <taxon>Laurasiatheria</taxon>
        <taxon>Chiroptera</taxon>
        <taxon>Yangochiroptera</taxon>
        <taxon>Molossidae</taxon>
        <taxon>Molossus</taxon>
    </lineage>
</organism>
<dbReference type="EMBL" id="JACASF010000009">
    <property type="protein sequence ID" value="KAF6460577.1"/>
    <property type="molecule type" value="Genomic_DNA"/>
</dbReference>